<evidence type="ECO:0000256" key="6">
    <source>
        <dbReference type="ARBA" id="ARBA00022741"/>
    </source>
</evidence>
<evidence type="ECO:0000256" key="9">
    <source>
        <dbReference type="ARBA" id="ARBA00031547"/>
    </source>
</evidence>
<evidence type="ECO:0000256" key="2">
    <source>
        <dbReference type="ARBA" id="ARBA00009747"/>
    </source>
</evidence>
<evidence type="ECO:0000313" key="12">
    <source>
        <dbReference type="Proteomes" id="UP001165090"/>
    </source>
</evidence>
<keyword evidence="3" id="KW-0808">Transferase</keyword>
<evidence type="ECO:0000256" key="5">
    <source>
        <dbReference type="ARBA" id="ARBA00022723"/>
    </source>
</evidence>
<evidence type="ECO:0000256" key="10">
    <source>
        <dbReference type="SAM" id="MobiDB-lite"/>
    </source>
</evidence>
<proteinExistence type="inferred from homology"/>
<dbReference type="HAMAP" id="MF_00692">
    <property type="entry name" value="SelO"/>
    <property type="match status" value="1"/>
</dbReference>
<evidence type="ECO:0000313" key="11">
    <source>
        <dbReference type="EMBL" id="GLI69420.1"/>
    </source>
</evidence>
<reference evidence="11 12" key="1">
    <citation type="journal article" date="2023" name="IScience">
        <title>Expanded male sex-determining region conserved during the evolution of homothallism in the green alga Volvox.</title>
        <authorList>
            <person name="Yamamoto K."/>
            <person name="Matsuzaki R."/>
            <person name="Mahakham W."/>
            <person name="Heman W."/>
            <person name="Sekimoto H."/>
            <person name="Kawachi M."/>
            <person name="Minakuchi Y."/>
            <person name="Toyoda A."/>
            <person name="Nozaki H."/>
        </authorList>
    </citation>
    <scope>NUCLEOTIDE SEQUENCE [LARGE SCALE GENOMIC DNA]</scope>
    <source>
        <strain evidence="11 12">NIES-4468</strain>
    </source>
</reference>
<evidence type="ECO:0000256" key="3">
    <source>
        <dbReference type="ARBA" id="ARBA00022679"/>
    </source>
</evidence>
<dbReference type="PANTHER" id="PTHR32057:SF14">
    <property type="entry name" value="PROTEIN ADENYLYLTRANSFERASE SELO, MITOCHONDRIAL"/>
    <property type="match status" value="1"/>
</dbReference>
<dbReference type="PANTHER" id="PTHR32057">
    <property type="entry name" value="PROTEIN ADENYLYLTRANSFERASE SELO, MITOCHONDRIAL"/>
    <property type="match status" value="1"/>
</dbReference>
<feature type="region of interest" description="Disordered" evidence="10">
    <location>
        <begin position="557"/>
        <end position="580"/>
    </location>
</feature>
<keyword evidence="8" id="KW-0460">Magnesium</keyword>
<organism evidence="11 12">
    <name type="scientific">Volvox africanus</name>
    <dbReference type="NCBI Taxonomy" id="51714"/>
    <lineage>
        <taxon>Eukaryota</taxon>
        <taxon>Viridiplantae</taxon>
        <taxon>Chlorophyta</taxon>
        <taxon>core chlorophytes</taxon>
        <taxon>Chlorophyceae</taxon>
        <taxon>CS clade</taxon>
        <taxon>Chlamydomonadales</taxon>
        <taxon>Volvocaceae</taxon>
        <taxon>Volvox</taxon>
    </lineage>
</organism>
<keyword evidence="6" id="KW-0547">Nucleotide-binding</keyword>
<evidence type="ECO:0000256" key="8">
    <source>
        <dbReference type="ARBA" id="ARBA00022842"/>
    </source>
</evidence>
<dbReference type="InterPro" id="IPR003846">
    <property type="entry name" value="SelO"/>
</dbReference>
<keyword evidence="5" id="KW-0479">Metal-binding</keyword>
<sequence>MKYINVNVCNFNIFCKLAAVSRRGYLMTTSTFWSSAAASRPVVIRSNINIEIMWIGVAVRTCAKARRSGRSATSMPWALPSNLPWGRSSNRDVNNSSCSHMPTPGVSASSTHIARNGSPRGMFTSRLASNVAVSAAGPTITAPASVHADFPGAKLESLPWDHTFVKELPADPETRNTVRQVEGALFSFVSPTPPAGVPYLVSYSSQVARLVGLDPTECERPEFPLLMSGAAPLPGSRSYAACYGGHQFGSWAGQLGDGRAITLGEVVNPVSGQRWELQLKGAGKTPYSRRADGRAVLRSSLREYVCSEAMAALGVPTTRALSLVGTGEPVLRDMFYNGNARWEPGAVVCRVAPSFVRFGSFQLPVSRGAGEVGLVKLAADWVTKYHYPELAASPQPYLALLREVVHRTGRLVADWQALGFVHGVLNTDNMSILGLTIDYGPFGFLDKFDPDWTPNLTDASGRRYSYRNQPEAVQFNLIMLANALLAADLISREGAEETLGEYSKVLSESYNARMAAKLGLKEYDRALSHELMRLMYDDDADFTTTFRALCSVSSVEEEDEQRFQPGTSESVSQSGSGSRSMGLTAALSASLNGGQPLSPERLAAWRQWLQAYRAKLRAEGVPDSQRQAAQRAVCPKFIPRQHLLQWAIEAAEKGEYSELETLLEVLERPYDEQPDAPAKYSSPPPEEMVRPGVCMLSCSS</sequence>
<keyword evidence="12" id="KW-1185">Reference proteome</keyword>
<dbReference type="Proteomes" id="UP001165090">
    <property type="component" value="Unassembled WGS sequence"/>
</dbReference>
<dbReference type="NCBIfam" id="NF000658">
    <property type="entry name" value="PRK00029.1"/>
    <property type="match status" value="1"/>
</dbReference>
<keyword evidence="4" id="KW-0548">Nucleotidyltransferase</keyword>
<gene>
    <name evidence="11" type="ORF">VaNZ11_014029</name>
</gene>
<name>A0ABQ5SHI9_9CHLO</name>
<dbReference type="EMBL" id="BSDZ01000086">
    <property type="protein sequence ID" value="GLI69420.1"/>
    <property type="molecule type" value="Genomic_DNA"/>
</dbReference>
<accession>A0ABQ5SHI9</accession>
<comment type="cofactor">
    <cofactor evidence="1">
        <name>Mg(2+)</name>
        <dbReference type="ChEBI" id="CHEBI:18420"/>
    </cofactor>
</comment>
<comment type="similarity">
    <text evidence="2">Belongs to the SELO family.</text>
</comment>
<dbReference type="Pfam" id="PF02696">
    <property type="entry name" value="SelO"/>
    <property type="match status" value="1"/>
</dbReference>
<keyword evidence="7" id="KW-0067">ATP-binding</keyword>
<evidence type="ECO:0000256" key="7">
    <source>
        <dbReference type="ARBA" id="ARBA00022840"/>
    </source>
</evidence>
<protein>
    <recommendedName>
        <fullName evidence="9">Selenoprotein O</fullName>
    </recommendedName>
</protein>
<comment type="caution">
    <text evidence="11">The sequence shown here is derived from an EMBL/GenBank/DDBJ whole genome shotgun (WGS) entry which is preliminary data.</text>
</comment>
<evidence type="ECO:0000256" key="1">
    <source>
        <dbReference type="ARBA" id="ARBA00001946"/>
    </source>
</evidence>
<feature type="compositionally biased region" description="Low complexity" evidence="10">
    <location>
        <begin position="566"/>
        <end position="580"/>
    </location>
</feature>
<evidence type="ECO:0000256" key="4">
    <source>
        <dbReference type="ARBA" id="ARBA00022695"/>
    </source>
</evidence>